<accession>A0A8J5XEV7</accession>
<dbReference type="OrthoDB" id="523511at2759"/>
<evidence type="ECO:0000256" key="1">
    <source>
        <dbReference type="SAM" id="Phobius"/>
    </source>
</evidence>
<keyword evidence="1" id="KW-0812">Transmembrane</keyword>
<comment type="caution">
    <text evidence="2">The sequence shown here is derived from an EMBL/GenBank/DDBJ whole genome shotgun (WGS) entry which is preliminary data.</text>
</comment>
<organism evidence="2 3">
    <name type="scientific">Diacronema lutheri</name>
    <name type="common">Unicellular marine alga</name>
    <name type="synonym">Monochrysis lutheri</name>
    <dbReference type="NCBI Taxonomy" id="2081491"/>
    <lineage>
        <taxon>Eukaryota</taxon>
        <taxon>Haptista</taxon>
        <taxon>Haptophyta</taxon>
        <taxon>Pavlovophyceae</taxon>
        <taxon>Pavlovales</taxon>
        <taxon>Pavlovaceae</taxon>
        <taxon>Diacronema</taxon>
    </lineage>
</organism>
<keyword evidence="3" id="KW-1185">Reference proteome</keyword>
<feature type="transmembrane region" description="Helical" evidence="1">
    <location>
        <begin position="72"/>
        <end position="93"/>
    </location>
</feature>
<dbReference type="AlphaFoldDB" id="A0A8J5XEV7"/>
<feature type="transmembrane region" description="Helical" evidence="1">
    <location>
        <begin position="113"/>
        <end position="135"/>
    </location>
</feature>
<keyword evidence="1" id="KW-1133">Transmembrane helix</keyword>
<gene>
    <name evidence="2" type="ORF">KFE25_004800</name>
</gene>
<keyword evidence="1" id="KW-0472">Membrane</keyword>
<feature type="transmembrane region" description="Helical" evidence="1">
    <location>
        <begin position="38"/>
        <end position="60"/>
    </location>
</feature>
<evidence type="ECO:0000313" key="2">
    <source>
        <dbReference type="EMBL" id="KAG8463289.1"/>
    </source>
</evidence>
<proteinExistence type="predicted"/>
<reference evidence="2" key="1">
    <citation type="submission" date="2021-05" db="EMBL/GenBank/DDBJ databases">
        <title>The genome of the haptophyte Pavlova lutheri (Diacronema luteri, Pavlovales) - a model for lipid biosynthesis in eukaryotic algae.</title>
        <authorList>
            <person name="Hulatt C.J."/>
            <person name="Posewitz M.C."/>
        </authorList>
    </citation>
    <scope>NUCLEOTIDE SEQUENCE</scope>
    <source>
        <strain evidence="2">NIVA-4/92</strain>
    </source>
</reference>
<sequence>MIVGATVPYALTVARLAPSLWAGWAAGDAHDADERTIALAALLQIATNAVVLVCRHVWLWRYRTDVQRLLPAQWRSLVLLFSGVALVHAVAFIGRALSGSLRETIAAEGDARGALVVFLVFAPIPAEVLFAAFAASPRLQRRAQALIAAPGSGVQGVVASLAPLVGLLLAPALGLSSVPSSTELRRALIARRAAPTLGGLLPADVERLLDQYIAAHPPIDPAHAARGELARGTWRVVHAPHIEQLGRVLGVEFDVTYELDARDGISSHVRYGGALTGGGFLSARGAWAPLDARTVRVIWEDIWWSPGAEVPVREPPSGALAQLVQRIGRAGMLPELSAFPVELLASTLCAFRFRPTDSRVVAAKLVEGEAVW</sequence>
<dbReference type="EMBL" id="JAGTXO010000016">
    <property type="protein sequence ID" value="KAG8463289.1"/>
    <property type="molecule type" value="Genomic_DNA"/>
</dbReference>
<feature type="transmembrane region" description="Helical" evidence="1">
    <location>
        <begin position="156"/>
        <end position="175"/>
    </location>
</feature>
<protein>
    <submittedName>
        <fullName evidence="2">Uncharacterized protein</fullName>
    </submittedName>
</protein>
<dbReference type="Proteomes" id="UP000751190">
    <property type="component" value="Unassembled WGS sequence"/>
</dbReference>
<name>A0A8J5XEV7_DIALT</name>
<evidence type="ECO:0000313" key="3">
    <source>
        <dbReference type="Proteomes" id="UP000751190"/>
    </source>
</evidence>